<dbReference type="EMBL" id="JBBMEW010000019">
    <property type="protein sequence ID" value="MEQ2528574.1"/>
    <property type="molecule type" value="Genomic_DNA"/>
</dbReference>
<dbReference type="Proteomes" id="UP001439875">
    <property type="component" value="Unassembled WGS sequence"/>
</dbReference>
<keyword evidence="1" id="KW-0378">Hydrolase</keyword>
<dbReference type="EC" id="3.5.1.28" evidence="1"/>
<reference evidence="1" key="1">
    <citation type="submission" date="2024-03" db="EMBL/GenBank/DDBJ databases">
        <title>Human intestinal bacterial collection.</title>
        <authorList>
            <person name="Pauvert C."/>
            <person name="Hitch T.C.A."/>
            <person name="Clavel T."/>
        </authorList>
    </citation>
    <scope>NUCLEOTIDE SEQUENCE</scope>
    <source>
        <strain evidence="1">CLA-AA-H227</strain>
    </source>
</reference>
<evidence type="ECO:0000313" key="1">
    <source>
        <dbReference type="EMBL" id="MEQ2528574.1"/>
    </source>
</evidence>
<protein>
    <submittedName>
        <fullName evidence="1">N-acetylmuramoyl-L-alanine amidase</fullName>
        <ecNumber evidence="1">3.5.1.28</ecNumber>
    </submittedName>
</protein>
<organism evidence="1 2">
    <name type="scientific">Robertmurraya yapensis</name>
    <name type="common">ex Hitch et al 2024</name>
    <dbReference type="NCBI Taxonomy" id="3133160"/>
    <lineage>
        <taxon>Bacteria</taxon>
        <taxon>Bacillati</taxon>
        <taxon>Bacillota</taxon>
        <taxon>Bacilli</taxon>
        <taxon>Bacillales</taxon>
        <taxon>Bacillaceae</taxon>
        <taxon>Robertmurraya</taxon>
    </lineage>
</organism>
<evidence type="ECO:0000313" key="2">
    <source>
        <dbReference type="Proteomes" id="UP001439875"/>
    </source>
</evidence>
<accession>A0ACC6SEW3</accession>
<name>A0ACC6SEW3_9BACI</name>
<keyword evidence="2" id="KW-1185">Reference proteome</keyword>
<comment type="caution">
    <text evidence="1">The sequence shown here is derived from an EMBL/GenBank/DDBJ whole genome shotgun (WGS) entry which is preliminary data.</text>
</comment>
<proteinExistence type="predicted"/>
<sequence length="976" mass="107575">MAATDLGTENSEANLAIESPEEVDAQIVQITQDAKILNSSGEELGEVLTNTILPVKQIGEGLFEILGELDVINSSDDKLLLKDPSFIVQTEEVASSNCESCTEDNYVEESLSFEQGMTLYQDSEKNTAVMHLNSSLTIPAYYKDQDLIIIKWNEQVYYVETGSTEPSVISDEEPVDVVEEQNSAPSESSVEQSTPYSTEAQQANSSSVQTKVSPSFKATDKYFEVTEDQVVVYDNSGGSLKPVGYLIKGQVYPRVSDYGDWHQIKFGNQYAYVWEAATKVATGNAIQNENKGSANTTRFFIADEDLAVYDNTSGSLVPFAKLNKGIKYPIISDLGDWLKIDVAGRIGYVYSPAVSMDFLSSDKYFEVKEDKVPIYDNSGGSLKPVGYLIKGQVYPRVSDYGDWHQIKFGNQYAYVWKAATKAATGSAIQNENKGLVNTTRVFTADEDLAVYDNTSGSLVPFAKLNKGTKYPLISDMGDWLKIDVAGRIGYVYSPAVSMDFLPSDKYFEVKEDQIAIYDNSGGSLKPVGYLIKGQAYPRVSDYGDWHQIKFGNQYAYVWKAATKVASGSVIQNENKGLANTTRVFTANEDLAVYDNTSGSLVPFAKLNKGMKYPLISDMGDWLKIDVAGRIGYVYSPAVSIDFLPSDKYFEVKEEQVPVYDNSGGTLKPVGYLKKGQVYLRVSDYGDWHQVKIGQKYAYVWKAATKISINPTIPNENKSFVTKDSIGFKALSDLAVYDNTSGSLVEFGFINKDQEFTAISEYGGDWLKVNYLGRVGYVYRPATEMEYLLPLHGKTIVLDPGHGGSDSGAVGNGITEKNLNLNVSLALKAKLESMGAKVILTRSTDVFIPLNDRPLVSQNVNADLFVSIHTNSSTSSSATGVETYYSEAPYNGENNPYPIESKRLAQSIQNHLTQETYMRSRGIDDAGFIVIRKNIVPSVLVELGFLSSPSDATIMLQSDYKDKAAQGILLGILEYFQ</sequence>
<gene>
    <name evidence="1" type="ORF">WMO40_17965</name>
</gene>